<organism evidence="1">
    <name type="scientific">Arundo donax</name>
    <name type="common">Giant reed</name>
    <name type="synonym">Donax arundinaceus</name>
    <dbReference type="NCBI Taxonomy" id="35708"/>
    <lineage>
        <taxon>Eukaryota</taxon>
        <taxon>Viridiplantae</taxon>
        <taxon>Streptophyta</taxon>
        <taxon>Embryophyta</taxon>
        <taxon>Tracheophyta</taxon>
        <taxon>Spermatophyta</taxon>
        <taxon>Magnoliopsida</taxon>
        <taxon>Liliopsida</taxon>
        <taxon>Poales</taxon>
        <taxon>Poaceae</taxon>
        <taxon>PACMAD clade</taxon>
        <taxon>Arundinoideae</taxon>
        <taxon>Arundineae</taxon>
        <taxon>Arundo</taxon>
    </lineage>
</organism>
<evidence type="ECO:0000313" key="1">
    <source>
        <dbReference type="EMBL" id="JAE37985.1"/>
    </source>
</evidence>
<reference evidence="1" key="2">
    <citation type="journal article" date="2015" name="Data Brief">
        <title>Shoot transcriptome of the giant reed, Arundo donax.</title>
        <authorList>
            <person name="Barrero R.A."/>
            <person name="Guerrero F.D."/>
            <person name="Moolhuijzen P."/>
            <person name="Goolsby J.A."/>
            <person name="Tidwell J."/>
            <person name="Bellgard S.E."/>
            <person name="Bellgard M.I."/>
        </authorList>
    </citation>
    <scope>NUCLEOTIDE SEQUENCE</scope>
    <source>
        <tissue evidence="1">Shoot tissue taken approximately 20 cm above the soil surface</tissue>
    </source>
</reference>
<proteinExistence type="predicted"/>
<dbReference type="AlphaFoldDB" id="A0A0A9HLD4"/>
<name>A0A0A9HLD4_ARUDO</name>
<protein>
    <submittedName>
        <fullName evidence="1">Uncharacterized protein</fullName>
    </submittedName>
</protein>
<accession>A0A0A9HLD4</accession>
<reference evidence="1" key="1">
    <citation type="submission" date="2014-09" db="EMBL/GenBank/DDBJ databases">
        <authorList>
            <person name="Magalhaes I.L.F."/>
            <person name="Oliveira U."/>
            <person name="Santos F.R."/>
            <person name="Vidigal T.H.D.A."/>
            <person name="Brescovit A.D."/>
            <person name="Santos A.J."/>
        </authorList>
    </citation>
    <scope>NUCLEOTIDE SEQUENCE</scope>
    <source>
        <tissue evidence="1">Shoot tissue taken approximately 20 cm above the soil surface</tissue>
    </source>
</reference>
<sequence length="49" mass="4979">MGKKPIGHGFGCQSVPAGADAGISLCLMGISKRVEKSLAHARISACPLN</sequence>
<dbReference type="EMBL" id="GBRH01159911">
    <property type="protein sequence ID" value="JAE37985.1"/>
    <property type="molecule type" value="Transcribed_RNA"/>
</dbReference>